<evidence type="ECO:0000313" key="4">
    <source>
        <dbReference type="EMBL" id="QDU23095.1"/>
    </source>
</evidence>
<proteinExistence type="predicted"/>
<reference evidence="4 5" key="1">
    <citation type="submission" date="2019-02" db="EMBL/GenBank/DDBJ databases">
        <title>Deep-cultivation of Planctomycetes and their phenomic and genomic characterization uncovers novel biology.</title>
        <authorList>
            <person name="Wiegand S."/>
            <person name="Jogler M."/>
            <person name="Boedeker C."/>
            <person name="Pinto D."/>
            <person name="Vollmers J."/>
            <person name="Rivas-Marin E."/>
            <person name="Kohn T."/>
            <person name="Peeters S.H."/>
            <person name="Heuer A."/>
            <person name="Rast P."/>
            <person name="Oberbeckmann S."/>
            <person name="Bunk B."/>
            <person name="Jeske O."/>
            <person name="Meyerdierks A."/>
            <person name="Storesund J.E."/>
            <person name="Kallscheuer N."/>
            <person name="Luecker S."/>
            <person name="Lage O.M."/>
            <person name="Pohl T."/>
            <person name="Merkel B.J."/>
            <person name="Hornburger P."/>
            <person name="Mueller R.-W."/>
            <person name="Bruemmer F."/>
            <person name="Labrenz M."/>
            <person name="Spormann A.M."/>
            <person name="Op den Camp H."/>
            <person name="Overmann J."/>
            <person name="Amann R."/>
            <person name="Jetten M.S.M."/>
            <person name="Mascher T."/>
            <person name="Medema M.H."/>
            <person name="Devos D.P."/>
            <person name="Kaster A.-K."/>
            <person name="Ovreas L."/>
            <person name="Rohde M."/>
            <person name="Galperin M.Y."/>
            <person name="Jogler C."/>
        </authorList>
    </citation>
    <scope>NUCLEOTIDE SEQUENCE [LARGE SCALE GENOMIC DNA]</scope>
    <source>
        <strain evidence="4 5">ETA_A1</strain>
    </source>
</reference>
<evidence type="ECO:0000313" key="5">
    <source>
        <dbReference type="Proteomes" id="UP000319576"/>
    </source>
</evidence>
<dbReference type="SUPFAM" id="SSF55729">
    <property type="entry name" value="Acyl-CoA N-acyltransferases (Nat)"/>
    <property type="match status" value="1"/>
</dbReference>
<evidence type="ECO:0000259" key="3">
    <source>
        <dbReference type="PROSITE" id="PS51186"/>
    </source>
</evidence>
<dbReference type="CDD" id="cd04301">
    <property type="entry name" value="NAT_SF"/>
    <property type="match status" value="1"/>
</dbReference>
<keyword evidence="1 4" id="KW-0808">Transferase</keyword>
<evidence type="ECO:0000256" key="1">
    <source>
        <dbReference type="ARBA" id="ARBA00022679"/>
    </source>
</evidence>
<organism evidence="4 5">
    <name type="scientific">Urbifossiella limnaea</name>
    <dbReference type="NCBI Taxonomy" id="2528023"/>
    <lineage>
        <taxon>Bacteria</taxon>
        <taxon>Pseudomonadati</taxon>
        <taxon>Planctomycetota</taxon>
        <taxon>Planctomycetia</taxon>
        <taxon>Gemmatales</taxon>
        <taxon>Gemmataceae</taxon>
        <taxon>Urbifossiella</taxon>
    </lineage>
</organism>
<dbReference type="PANTHER" id="PTHR43072:SF23">
    <property type="entry name" value="UPF0039 PROTEIN C11D3.02C"/>
    <property type="match status" value="1"/>
</dbReference>
<accession>A0A517Y011</accession>
<dbReference type="OrthoDB" id="9798006at2"/>
<evidence type="ECO:0000256" key="2">
    <source>
        <dbReference type="ARBA" id="ARBA00023315"/>
    </source>
</evidence>
<dbReference type="EMBL" id="CP036273">
    <property type="protein sequence ID" value="QDU23095.1"/>
    <property type="molecule type" value="Genomic_DNA"/>
</dbReference>
<dbReference type="Proteomes" id="UP000319576">
    <property type="component" value="Chromosome"/>
</dbReference>
<keyword evidence="5" id="KW-1185">Reference proteome</keyword>
<feature type="domain" description="N-acetyltransferase" evidence="3">
    <location>
        <begin position="3"/>
        <end position="159"/>
    </location>
</feature>
<dbReference type="PROSITE" id="PS51186">
    <property type="entry name" value="GNAT"/>
    <property type="match status" value="1"/>
</dbReference>
<dbReference type="PANTHER" id="PTHR43072">
    <property type="entry name" value="N-ACETYLTRANSFERASE"/>
    <property type="match status" value="1"/>
</dbReference>
<dbReference type="Gene3D" id="3.40.630.30">
    <property type="match status" value="1"/>
</dbReference>
<protein>
    <submittedName>
        <fullName evidence="4">N-acyltransferase YncA</fullName>
        <ecNumber evidence="4">2.3.1.-</ecNumber>
    </submittedName>
</protein>
<dbReference type="InterPro" id="IPR016181">
    <property type="entry name" value="Acyl_CoA_acyltransferase"/>
</dbReference>
<dbReference type="EC" id="2.3.1.-" evidence="4"/>
<dbReference type="AlphaFoldDB" id="A0A517Y011"/>
<gene>
    <name evidence="4" type="primary">yncA_2</name>
    <name evidence="4" type="ORF">ETAA1_50860</name>
</gene>
<dbReference type="RefSeq" id="WP_145243198.1">
    <property type="nucleotide sequence ID" value="NZ_CP036273.1"/>
</dbReference>
<dbReference type="InterPro" id="IPR000182">
    <property type="entry name" value="GNAT_dom"/>
</dbReference>
<sequence length="167" mass="18273">MSVLVRPAAEADLAAVRAIYNHYVAHSTCTFQLEPDTEAERLAWFRRRGPTHPVTVAEFDGAVVGWAALSAWNSRCAYARTAEASVYVHPDHHRRGVGRTLLADLIVRGRAAGLHTIVGGTCTEHTASLALQAAFGFRQIGVLREVGHKFGRWLDVAYTQLILDPAT</sequence>
<keyword evidence="2 4" id="KW-0012">Acyltransferase</keyword>
<dbReference type="KEGG" id="uli:ETAA1_50860"/>
<dbReference type="GO" id="GO:0016747">
    <property type="term" value="F:acyltransferase activity, transferring groups other than amino-acyl groups"/>
    <property type="evidence" value="ECO:0007669"/>
    <property type="project" value="InterPro"/>
</dbReference>
<name>A0A517Y011_9BACT</name>
<dbReference type="Pfam" id="PF00583">
    <property type="entry name" value="Acetyltransf_1"/>
    <property type="match status" value="1"/>
</dbReference>